<accession>A0A0S3EYF3</accession>
<dbReference type="Pfam" id="PF04116">
    <property type="entry name" value="FA_hydroxylase"/>
    <property type="match status" value="1"/>
</dbReference>
<feature type="domain" description="Fatty acid hydroxylase" evidence="2">
    <location>
        <begin position="80"/>
        <end position="232"/>
    </location>
</feature>
<reference evidence="3 4" key="1">
    <citation type="submission" date="2015-11" db="EMBL/GenBank/DDBJ databases">
        <title>A Two-component Flavoprotein Monooxygenase System MeaXY Responsible for para-Hydroxylation of 2-Methyl-6-ethylaniline and 2,6-Diethylaniline in Sphingobium baderi DE-13.</title>
        <authorList>
            <person name="Cheng M."/>
            <person name="Meng Q."/>
            <person name="Yang Y."/>
            <person name="Chu C."/>
            <person name="Yan X."/>
            <person name="He J."/>
            <person name="Li S."/>
        </authorList>
    </citation>
    <scope>NUCLEOTIDE SEQUENCE [LARGE SCALE GENOMIC DNA]</scope>
    <source>
        <strain evidence="3 4">DE-13</strain>
    </source>
</reference>
<feature type="transmembrane region" description="Helical" evidence="1">
    <location>
        <begin position="75"/>
        <end position="93"/>
    </location>
</feature>
<dbReference type="GO" id="GO:0008610">
    <property type="term" value="P:lipid biosynthetic process"/>
    <property type="evidence" value="ECO:0007669"/>
    <property type="project" value="InterPro"/>
</dbReference>
<name>A0A0S3EYF3_9SPHN</name>
<dbReference type="AlphaFoldDB" id="A0A0S3EYF3"/>
<dbReference type="Proteomes" id="UP000056968">
    <property type="component" value="Chromosome"/>
</dbReference>
<dbReference type="KEGG" id="sbd:ATN00_09135"/>
<evidence type="ECO:0000256" key="1">
    <source>
        <dbReference type="SAM" id="Phobius"/>
    </source>
</evidence>
<keyword evidence="1" id="KW-1133">Transmembrane helix</keyword>
<protein>
    <recommendedName>
        <fullName evidence="2">Fatty acid hydroxylase domain-containing protein</fullName>
    </recommendedName>
</protein>
<feature type="transmembrane region" description="Helical" evidence="1">
    <location>
        <begin position="156"/>
        <end position="174"/>
    </location>
</feature>
<feature type="transmembrane region" description="Helical" evidence="1">
    <location>
        <begin position="34"/>
        <end position="63"/>
    </location>
</feature>
<evidence type="ECO:0000313" key="4">
    <source>
        <dbReference type="Proteomes" id="UP000056968"/>
    </source>
</evidence>
<feature type="transmembrane region" description="Helical" evidence="1">
    <location>
        <begin position="6"/>
        <end position="22"/>
    </location>
</feature>
<dbReference type="STRING" id="1332080.ATN00_09135"/>
<gene>
    <name evidence="3" type="ORF">ATN00_09135</name>
</gene>
<evidence type="ECO:0000259" key="2">
    <source>
        <dbReference type="Pfam" id="PF04116"/>
    </source>
</evidence>
<evidence type="ECO:0000313" key="3">
    <source>
        <dbReference type="EMBL" id="ALR20446.1"/>
    </source>
</evidence>
<dbReference type="InterPro" id="IPR006694">
    <property type="entry name" value="Fatty_acid_hydroxylase"/>
</dbReference>
<proteinExistence type="predicted"/>
<keyword evidence="1" id="KW-0812">Transmembrane</keyword>
<sequence>MNHLGLWVLAVTGVILLAEVIAGRHRKIYSRSDWIVNSICMLGAALVRPAGTAVVAMAIAYLFPSGQGALHNVPFLPALIAIILLAEFANYWVHRGSHQLKGSRWFDWFWRMHRTHHTAQYVNVLLNFRISPFWILVGGLGWVFSLAIYLGQAQAAGLAIVIFTFWGIFTHSDFRWDDAIRRHSVFGSLFRGLEHVFISPGIHHSHHGYGRDGGNFRNFGVFLSIYDWMFGTLHIPTGRPFRYGIPGNTPHWADDAFSPLRLGALIAGHPSGEAESKPLS</sequence>
<keyword evidence="1" id="KW-0472">Membrane</keyword>
<dbReference type="EMBL" id="CP013264">
    <property type="protein sequence ID" value="ALR20446.1"/>
    <property type="molecule type" value="Genomic_DNA"/>
</dbReference>
<dbReference type="GO" id="GO:0005506">
    <property type="term" value="F:iron ion binding"/>
    <property type="evidence" value="ECO:0007669"/>
    <property type="project" value="InterPro"/>
</dbReference>
<keyword evidence="4" id="KW-1185">Reference proteome</keyword>
<organism evidence="3 4">
    <name type="scientific">Sphingobium baderi</name>
    <dbReference type="NCBI Taxonomy" id="1332080"/>
    <lineage>
        <taxon>Bacteria</taxon>
        <taxon>Pseudomonadati</taxon>
        <taxon>Pseudomonadota</taxon>
        <taxon>Alphaproteobacteria</taxon>
        <taxon>Sphingomonadales</taxon>
        <taxon>Sphingomonadaceae</taxon>
        <taxon>Sphingobium</taxon>
    </lineage>
</organism>
<dbReference type="GO" id="GO:0016491">
    <property type="term" value="F:oxidoreductase activity"/>
    <property type="evidence" value="ECO:0007669"/>
    <property type="project" value="InterPro"/>
</dbReference>
<dbReference type="RefSeq" id="WP_062064121.1">
    <property type="nucleotide sequence ID" value="NZ_CP013264.1"/>
</dbReference>